<proteinExistence type="predicted"/>
<evidence type="ECO:0000313" key="1">
    <source>
        <dbReference type="EMBL" id="MEU7074094.1"/>
    </source>
</evidence>
<reference evidence="1 2" key="1">
    <citation type="submission" date="2024-06" db="EMBL/GenBank/DDBJ databases">
        <title>The Natural Products Discovery Center: Release of the First 8490 Sequenced Strains for Exploring Actinobacteria Biosynthetic Diversity.</title>
        <authorList>
            <person name="Kalkreuter E."/>
            <person name="Kautsar S.A."/>
            <person name="Yang D."/>
            <person name="Bader C.D."/>
            <person name="Teijaro C.N."/>
            <person name="Fluegel L."/>
            <person name="Davis C.M."/>
            <person name="Simpson J.R."/>
            <person name="Lauterbach L."/>
            <person name="Steele A.D."/>
            <person name="Gui C."/>
            <person name="Meng S."/>
            <person name="Li G."/>
            <person name="Viehrig K."/>
            <person name="Ye F."/>
            <person name="Su P."/>
            <person name="Kiefer A.F."/>
            <person name="Nichols A."/>
            <person name="Cepeda A.J."/>
            <person name="Yan W."/>
            <person name="Fan B."/>
            <person name="Jiang Y."/>
            <person name="Adhikari A."/>
            <person name="Zheng C.-J."/>
            <person name="Schuster L."/>
            <person name="Cowan T.M."/>
            <person name="Smanski M.J."/>
            <person name="Chevrette M.G."/>
            <person name="De Carvalho L.P.S."/>
            <person name="Shen B."/>
        </authorList>
    </citation>
    <scope>NUCLEOTIDE SEQUENCE [LARGE SCALE GENOMIC DNA]</scope>
    <source>
        <strain evidence="1 2">NPDC045974</strain>
    </source>
</reference>
<protein>
    <recommendedName>
        <fullName evidence="3">Lipoprotein</fullName>
    </recommendedName>
</protein>
<organism evidence="1 2">
    <name type="scientific">Streptomyces narbonensis</name>
    <dbReference type="NCBI Taxonomy" id="67333"/>
    <lineage>
        <taxon>Bacteria</taxon>
        <taxon>Bacillati</taxon>
        <taxon>Actinomycetota</taxon>
        <taxon>Actinomycetes</taxon>
        <taxon>Kitasatosporales</taxon>
        <taxon>Streptomycetaceae</taxon>
        <taxon>Streptomyces</taxon>
    </lineage>
</organism>
<comment type="caution">
    <text evidence="1">The sequence shown here is derived from an EMBL/GenBank/DDBJ whole genome shotgun (WGS) entry which is preliminary data.</text>
</comment>
<dbReference type="PROSITE" id="PS51257">
    <property type="entry name" value="PROKAR_LIPOPROTEIN"/>
    <property type="match status" value="1"/>
</dbReference>
<dbReference type="RefSeq" id="WP_358477097.1">
    <property type="nucleotide sequence ID" value="NZ_JBEZAE010000023.1"/>
</dbReference>
<evidence type="ECO:0008006" key="3">
    <source>
        <dbReference type="Google" id="ProtNLM"/>
    </source>
</evidence>
<evidence type="ECO:0000313" key="2">
    <source>
        <dbReference type="Proteomes" id="UP001551329"/>
    </source>
</evidence>
<gene>
    <name evidence="1" type="ORF">AB0A88_28755</name>
</gene>
<dbReference type="Proteomes" id="UP001551329">
    <property type="component" value="Unassembled WGS sequence"/>
</dbReference>
<dbReference type="EMBL" id="JBEZAE010000023">
    <property type="protein sequence ID" value="MEU7074094.1"/>
    <property type="molecule type" value="Genomic_DNA"/>
</dbReference>
<sequence>MGSNKRLATTAAVTAILAVTLVGCGTEGTIQDYDNVTVWPAADPRGREPIDTLTTLQNVTVKCITRGQVDANGMGYGDTYKIDFKGGSGYIDTSTTILTDDGVLSPDKVDEC</sequence>
<accession>A0ABV3CH55</accession>
<name>A0ABV3CH55_9ACTN</name>
<keyword evidence="2" id="KW-1185">Reference proteome</keyword>